<sequence>MKSIVDSGLPLAAGFPMSTQWPEFILACASNYDPASSSVKNQVGEVVIKLDG</sequence>
<evidence type="ECO:0000313" key="2">
    <source>
        <dbReference type="Proteomes" id="UP000824469"/>
    </source>
</evidence>
<name>A0AA38FJH6_TAXCH</name>
<gene>
    <name evidence="1" type="ORF">KI387_009081</name>
</gene>
<accession>A0AA38FJH6</accession>
<comment type="caution">
    <text evidence="1">The sequence shown here is derived from an EMBL/GenBank/DDBJ whole genome shotgun (WGS) entry which is preliminary data.</text>
</comment>
<reference evidence="1 2" key="1">
    <citation type="journal article" date="2021" name="Nat. Plants">
        <title>The Taxus genome provides insights into paclitaxel biosynthesis.</title>
        <authorList>
            <person name="Xiong X."/>
            <person name="Gou J."/>
            <person name="Liao Q."/>
            <person name="Li Y."/>
            <person name="Zhou Q."/>
            <person name="Bi G."/>
            <person name="Li C."/>
            <person name="Du R."/>
            <person name="Wang X."/>
            <person name="Sun T."/>
            <person name="Guo L."/>
            <person name="Liang H."/>
            <person name="Lu P."/>
            <person name="Wu Y."/>
            <person name="Zhang Z."/>
            <person name="Ro D.K."/>
            <person name="Shang Y."/>
            <person name="Huang S."/>
            <person name="Yan J."/>
        </authorList>
    </citation>
    <scope>NUCLEOTIDE SEQUENCE [LARGE SCALE GENOMIC DNA]</scope>
    <source>
        <strain evidence="1">Ta-2019</strain>
    </source>
</reference>
<dbReference type="AlphaFoldDB" id="A0AA38FJH6"/>
<keyword evidence="2" id="KW-1185">Reference proteome</keyword>
<dbReference type="Proteomes" id="UP000824469">
    <property type="component" value="Unassembled WGS sequence"/>
</dbReference>
<protein>
    <submittedName>
        <fullName evidence="1">Uncharacterized protein</fullName>
    </submittedName>
</protein>
<feature type="non-terminal residue" evidence="1">
    <location>
        <position position="52"/>
    </location>
</feature>
<dbReference type="EMBL" id="JAHRHJ020000008">
    <property type="protein sequence ID" value="KAH9304677.1"/>
    <property type="molecule type" value="Genomic_DNA"/>
</dbReference>
<organism evidence="1 2">
    <name type="scientific">Taxus chinensis</name>
    <name type="common">Chinese yew</name>
    <name type="synonym">Taxus wallichiana var. chinensis</name>
    <dbReference type="NCBI Taxonomy" id="29808"/>
    <lineage>
        <taxon>Eukaryota</taxon>
        <taxon>Viridiplantae</taxon>
        <taxon>Streptophyta</taxon>
        <taxon>Embryophyta</taxon>
        <taxon>Tracheophyta</taxon>
        <taxon>Spermatophyta</taxon>
        <taxon>Pinopsida</taxon>
        <taxon>Pinidae</taxon>
        <taxon>Conifers II</taxon>
        <taxon>Cupressales</taxon>
        <taxon>Taxaceae</taxon>
        <taxon>Taxus</taxon>
    </lineage>
</organism>
<evidence type="ECO:0000313" key="1">
    <source>
        <dbReference type="EMBL" id="KAH9304677.1"/>
    </source>
</evidence>
<proteinExistence type="predicted"/>